<dbReference type="Pfam" id="PF00749">
    <property type="entry name" value="tRNA-synt_1c"/>
    <property type="match status" value="1"/>
</dbReference>
<dbReference type="PANTHER" id="PTHR43097">
    <property type="entry name" value="GLUTAMINE-TRNA LIGASE"/>
    <property type="match status" value="1"/>
</dbReference>
<dbReference type="GO" id="GO:0017101">
    <property type="term" value="C:aminoacyl-tRNA synthetase multienzyme complex"/>
    <property type="evidence" value="ECO:0007669"/>
    <property type="project" value="TreeGrafter"/>
</dbReference>
<evidence type="ECO:0000313" key="9">
    <source>
        <dbReference type="WBParaSite" id="scaffold11226_cov154.g15400"/>
    </source>
</evidence>
<organism evidence="8 9">
    <name type="scientific">Meloidogyne javanica</name>
    <name type="common">Root-knot nematode worm</name>
    <dbReference type="NCBI Taxonomy" id="6303"/>
    <lineage>
        <taxon>Eukaryota</taxon>
        <taxon>Metazoa</taxon>
        <taxon>Ecdysozoa</taxon>
        <taxon>Nematoda</taxon>
        <taxon>Chromadorea</taxon>
        <taxon>Rhabditida</taxon>
        <taxon>Tylenchina</taxon>
        <taxon>Tylenchomorpha</taxon>
        <taxon>Tylenchoidea</taxon>
        <taxon>Meloidogynidae</taxon>
        <taxon>Meloidogyninae</taxon>
        <taxon>Meloidogyne</taxon>
        <taxon>Meloidogyne incognita group</taxon>
    </lineage>
</organism>
<accession>A0A915LEV7</accession>
<name>A0A915LEV7_MELJA</name>
<comment type="similarity">
    <text evidence="6">Belongs to the class-I aminoacyl-tRNA synthetase family.</text>
</comment>
<evidence type="ECO:0000256" key="2">
    <source>
        <dbReference type="ARBA" id="ARBA00022741"/>
    </source>
</evidence>
<keyword evidence="1 6" id="KW-0436">Ligase</keyword>
<dbReference type="GO" id="GO:0006425">
    <property type="term" value="P:glutaminyl-tRNA aminoacylation"/>
    <property type="evidence" value="ECO:0007669"/>
    <property type="project" value="TreeGrafter"/>
</dbReference>
<dbReference type="InterPro" id="IPR020058">
    <property type="entry name" value="Glu/Gln-tRNA-synth_Ib_cat-dom"/>
</dbReference>
<evidence type="ECO:0000256" key="5">
    <source>
        <dbReference type="ARBA" id="ARBA00023146"/>
    </source>
</evidence>
<dbReference type="PANTHER" id="PTHR43097:SF4">
    <property type="entry name" value="GLUTAMINE--TRNA LIGASE"/>
    <property type="match status" value="1"/>
</dbReference>
<feature type="domain" description="Glutamyl/glutaminyl-tRNA synthetase class Ib catalytic" evidence="7">
    <location>
        <begin position="2"/>
        <end position="100"/>
    </location>
</feature>
<sequence length="106" mass="12506">ERYVNEIIEMVKWLGFNPYKITHSSDYFDQLYEWAYVLINKGLAYVCHQGIEEMRGFDPPPSPWRDRPIEESIKLFEAMKNGAFNEGEATLRLKLTMEDSKQDPKT</sequence>
<dbReference type="GO" id="GO:0004819">
    <property type="term" value="F:glutamine-tRNA ligase activity"/>
    <property type="evidence" value="ECO:0007669"/>
    <property type="project" value="TreeGrafter"/>
</dbReference>
<dbReference type="Proteomes" id="UP000887561">
    <property type="component" value="Unplaced"/>
</dbReference>
<evidence type="ECO:0000313" key="8">
    <source>
        <dbReference type="Proteomes" id="UP000887561"/>
    </source>
</evidence>
<keyword evidence="5 6" id="KW-0030">Aminoacyl-tRNA synthetase</keyword>
<dbReference type="SUPFAM" id="SSF52374">
    <property type="entry name" value="Nucleotidylyl transferase"/>
    <property type="match status" value="1"/>
</dbReference>
<dbReference type="AlphaFoldDB" id="A0A915LEV7"/>
<protein>
    <submittedName>
        <fullName evidence="9">Glutamyl/glutaminyl-tRNA synthetase class Ib catalytic domain-containing protein</fullName>
    </submittedName>
</protein>
<dbReference type="GO" id="GO:0005524">
    <property type="term" value="F:ATP binding"/>
    <property type="evidence" value="ECO:0007669"/>
    <property type="project" value="UniProtKB-KW"/>
</dbReference>
<keyword evidence="3 6" id="KW-0067">ATP-binding</keyword>
<dbReference type="InterPro" id="IPR014729">
    <property type="entry name" value="Rossmann-like_a/b/a_fold"/>
</dbReference>
<evidence type="ECO:0000256" key="3">
    <source>
        <dbReference type="ARBA" id="ARBA00022840"/>
    </source>
</evidence>
<evidence type="ECO:0000256" key="1">
    <source>
        <dbReference type="ARBA" id="ARBA00022598"/>
    </source>
</evidence>
<evidence type="ECO:0000256" key="4">
    <source>
        <dbReference type="ARBA" id="ARBA00022917"/>
    </source>
</evidence>
<proteinExistence type="inferred from homology"/>
<evidence type="ECO:0000259" key="7">
    <source>
        <dbReference type="Pfam" id="PF00749"/>
    </source>
</evidence>
<evidence type="ECO:0000256" key="6">
    <source>
        <dbReference type="RuleBase" id="RU363037"/>
    </source>
</evidence>
<dbReference type="WBParaSite" id="scaffold11226_cov154.g15400">
    <property type="protein sequence ID" value="scaffold11226_cov154.g15400"/>
    <property type="gene ID" value="scaffold11226_cov154.g15400"/>
</dbReference>
<dbReference type="Gene3D" id="3.40.50.620">
    <property type="entry name" value="HUPs"/>
    <property type="match status" value="1"/>
</dbReference>
<reference evidence="9" key="1">
    <citation type="submission" date="2022-11" db="UniProtKB">
        <authorList>
            <consortium name="WormBaseParasite"/>
        </authorList>
    </citation>
    <scope>IDENTIFICATION</scope>
</reference>
<dbReference type="InterPro" id="IPR050132">
    <property type="entry name" value="Gln/Glu-tRNA_Ligase"/>
</dbReference>
<keyword evidence="4 6" id="KW-0648">Protein biosynthesis</keyword>
<dbReference type="GO" id="GO:0005829">
    <property type="term" value="C:cytosol"/>
    <property type="evidence" value="ECO:0007669"/>
    <property type="project" value="TreeGrafter"/>
</dbReference>
<keyword evidence="8" id="KW-1185">Reference proteome</keyword>
<keyword evidence="2 6" id="KW-0547">Nucleotide-binding</keyword>